<organism evidence="16 17">
    <name type="scientific">Asticcacaulis biprosthecium C19</name>
    <dbReference type="NCBI Taxonomy" id="715226"/>
    <lineage>
        <taxon>Bacteria</taxon>
        <taxon>Pseudomonadati</taxon>
        <taxon>Pseudomonadota</taxon>
        <taxon>Alphaproteobacteria</taxon>
        <taxon>Caulobacterales</taxon>
        <taxon>Caulobacteraceae</taxon>
        <taxon>Asticcacaulis</taxon>
    </lineage>
</organism>
<protein>
    <submittedName>
        <fullName evidence="16">TonB dependent receptor family protein</fullName>
    </submittedName>
</protein>
<evidence type="ECO:0000259" key="15">
    <source>
        <dbReference type="Pfam" id="PF07715"/>
    </source>
</evidence>
<evidence type="ECO:0000256" key="6">
    <source>
        <dbReference type="ARBA" id="ARBA00023004"/>
    </source>
</evidence>
<keyword evidence="7" id="KW-0406">Ion transport</keyword>
<dbReference type="HOGENOM" id="CLU_008287_15_0_5"/>
<dbReference type="PANTHER" id="PTHR32552">
    <property type="entry name" value="FERRICHROME IRON RECEPTOR-RELATED"/>
    <property type="match status" value="1"/>
</dbReference>
<keyword evidence="16" id="KW-0675">Receptor</keyword>
<evidence type="ECO:0000256" key="2">
    <source>
        <dbReference type="ARBA" id="ARBA00022448"/>
    </source>
</evidence>
<sequence>MATTALAFALPALPAFAADAPADTAAEAQIVDSGDTVIVSARRRSEDVQTVPVAISVVGGQLLDKAGINNFEQLQRYQPTVQLITQNPRNTATTIRGLGSTIGLTNDGLEQGVGIYVDEVFYARPGSALIDLVDIERIEVLRGPQGTLFGKNTTAGAIHVITRAPTFKPEANLEVSLGDKGFLQTKAVINGPLIDGTVAGRLVFGSTRRDGVLYNVTTKTKQNDLNSHILRGQLLFTPSENLSVKIAADYALTDPEGFAQGFVRFGPTLRNANRQFPYLAAQAGYAPASQNVYDRLVDVDGELQAKQRVKGVSATVNWDLGWADFTSITAHRAWNWWPQNDRDYTSLKIRTKSSNNSEQRQISQEFRLASNDVGNIDWVVGVYAFSQRVETNGTEAWGADAARWLIGNTTGTPAVAVPADLLDGYQQEILAVGKTDSLAAFGQLTWQATEKLSLTAGLRYTTEKKTQLYDQVASGGLATTTPQLIAAKNGISRTYTYTAELEDSKPSGLLSLSYKLTPSINTYASYSKGFKSGGINAAGIPTDTAGAPILKSAVLRPEEVDAFEIGLKSQLFDRRATVNVAAFTTSIKDYQANVVDSGLGSIRGYLANVEKVEVNGVELDTRFRITDNLSVYGAVAYTDAKYASFKNAPAPLELQASGNSVVDLSGVDLPGVSKWGGAFGFDYSIDAPFNGIDGQAYLSGDANYRSDWNSDASVSKYAVIEASTIANFRFGYRTPNGLDTYFWVKNAFDEEYLTILTIQQGNSGAIYGQPGDPRTFGVTIRKAF</sequence>
<keyword evidence="10 11" id="KW-0998">Cell outer membrane</keyword>
<dbReference type="Pfam" id="PF07715">
    <property type="entry name" value="Plug"/>
    <property type="match status" value="1"/>
</dbReference>
<proteinExistence type="inferred from homology"/>
<keyword evidence="6" id="KW-0408">Iron</keyword>
<dbReference type="AlphaFoldDB" id="F4QLI2"/>
<comment type="subcellular location">
    <subcellularLocation>
        <location evidence="1 11">Cell outer membrane</location>
        <topology evidence="1 11">Multi-pass membrane protein</topology>
    </subcellularLocation>
</comment>
<dbReference type="InterPro" id="IPR036942">
    <property type="entry name" value="Beta-barrel_TonB_sf"/>
</dbReference>
<evidence type="ECO:0000313" key="16">
    <source>
        <dbReference type="EMBL" id="EGF93480.1"/>
    </source>
</evidence>
<dbReference type="GO" id="GO:0006826">
    <property type="term" value="P:iron ion transport"/>
    <property type="evidence" value="ECO:0007669"/>
    <property type="project" value="UniProtKB-KW"/>
</dbReference>
<keyword evidence="5 11" id="KW-0812">Transmembrane</keyword>
<feature type="domain" description="TonB-dependent receptor-like beta-barrel" evidence="14">
    <location>
        <begin position="271"/>
        <end position="746"/>
    </location>
</feature>
<comment type="similarity">
    <text evidence="11 12">Belongs to the TonB-dependent receptor family.</text>
</comment>
<dbReference type="STRING" id="715226.ABI_19200"/>
<keyword evidence="2 11" id="KW-0813">Transport</keyword>
<reference evidence="17" key="1">
    <citation type="submission" date="2011-03" db="EMBL/GenBank/DDBJ databases">
        <title>Draft genome sequence of Brevundimonas diminuta.</title>
        <authorList>
            <person name="Brown P.J.B."/>
            <person name="Buechlein A."/>
            <person name="Hemmerich C."/>
            <person name="Brun Y.V."/>
        </authorList>
    </citation>
    <scope>NUCLEOTIDE SEQUENCE [LARGE SCALE GENOMIC DNA]</scope>
    <source>
        <strain evidence="17">C19</strain>
    </source>
</reference>
<feature type="domain" description="TonB-dependent receptor plug" evidence="15">
    <location>
        <begin position="48"/>
        <end position="157"/>
    </location>
</feature>
<dbReference type="InterPro" id="IPR000531">
    <property type="entry name" value="Beta-barrel_TonB"/>
</dbReference>
<dbReference type="SUPFAM" id="SSF56935">
    <property type="entry name" value="Porins"/>
    <property type="match status" value="1"/>
</dbReference>
<dbReference type="PANTHER" id="PTHR32552:SF81">
    <property type="entry name" value="TONB-DEPENDENT OUTER MEMBRANE RECEPTOR"/>
    <property type="match status" value="1"/>
</dbReference>
<dbReference type="EMBL" id="GL883077">
    <property type="protein sequence ID" value="EGF93480.1"/>
    <property type="molecule type" value="Genomic_DNA"/>
</dbReference>
<keyword evidence="8 12" id="KW-0798">TonB box</keyword>
<accession>F4QLI2</accession>
<evidence type="ECO:0000256" key="10">
    <source>
        <dbReference type="ARBA" id="ARBA00023237"/>
    </source>
</evidence>
<feature type="chain" id="PRO_5003314222" evidence="13">
    <location>
        <begin position="18"/>
        <end position="784"/>
    </location>
</feature>
<dbReference type="Proteomes" id="UP000006512">
    <property type="component" value="Unassembled WGS sequence"/>
</dbReference>
<keyword evidence="17" id="KW-1185">Reference proteome</keyword>
<keyword evidence="3 11" id="KW-1134">Transmembrane beta strand</keyword>
<dbReference type="CDD" id="cd01347">
    <property type="entry name" value="ligand_gated_channel"/>
    <property type="match status" value="1"/>
</dbReference>
<evidence type="ECO:0000259" key="14">
    <source>
        <dbReference type="Pfam" id="PF00593"/>
    </source>
</evidence>
<name>F4QLI2_9CAUL</name>
<dbReference type="Gene3D" id="2.40.170.20">
    <property type="entry name" value="TonB-dependent receptor, beta-barrel domain"/>
    <property type="match status" value="1"/>
</dbReference>
<evidence type="ECO:0000256" key="11">
    <source>
        <dbReference type="PROSITE-ProRule" id="PRU01360"/>
    </source>
</evidence>
<dbReference type="InterPro" id="IPR039426">
    <property type="entry name" value="TonB-dep_rcpt-like"/>
</dbReference>
<evidence type="ECO:0000256" key="8">
    <source>
        <dbReference type="ARBA" id="ARBA00023077"/>
    </source>
</evidence>
<evidence type="ECO:0000256" key="12">
    <source>
        <dbReference type="RuleBase" id="RU003357"/>
    </source>
</evidence>
<dbReference type="PROSITE" id="PS52016">
    <property type="entry name" value="TONB_DEPENDENT_REC_3"/>
    <property type="match status" value="1"/>
</dbReference>
<keyword evidence="13" id="KW-0732">Signal</keyword>
<evidence type="ECO:0000256" key="7">
    <source>
        <dbReference type="ARBA" id="ARBA00023065"/>
    </source>
</evidence>
<evidence type="ECO:0000313" key="17">
    <source>
        <dbReference type="Proteomes" id="UP000006512"/>
    </source>
</evidence>
<evidence type="ECO:0000256" key="3">
    <source>
        <dbReference type="ARBA" id="ARBA00022452"/>
    </source>
</evidence>
<evidence type="ECO:0000256" key="13">
    <source>
        <dbReference type="SAM" id="SignalP"/>
    </source>
</evidence>
<dbReference type="Pfam" id="PF00593">
    <property type="entry name" value="TonB_dep_Rec_b-barrel"/>
    <property type="match status" value="1"/>
</dbReference>
<keyword evidence="4" id="KW-0410">Iron transport</keyword>
<evidence type="ECO:0000256" key="9">
    <source>
        <dbReference type="ARBA" id="ARBA00023136"/>
    </source>
</evidence>
<feature type="signal peptide" evidence="13">
    <location>
        <begin position="1"/>
        <end position="17"/>
    </location>
</feature>
<evidence type="ECO:0000256" key="5">
    <source>
        <dbReference type="ARBA" id="ARBA00022692"/>
    </source>
</evidence>
<keyword evidence="9 11" id="KW-0472">Membrane</keyword>
<dbReference type="GO" id="GO:0009279">
    <property type="term" value="C:cell outer membrane"/>
    <property type="evidence" value="ECO:0007669"/>
    <property type="project" value="UniProtKB-SubCell"/>
</dbReference>
<evidence type="ECO:0000256" key="4">
    <source>
        <dbReference type="ARBA" id="ARBA00022496"/>
    </source>
</evidence>
<evidence type="ECO:0000256" key="1">
    <source>
        <dbReference type="ARBA" id="ARBA00004571"/>
    </source>
</evidence>
<gene>
    <name evidence="16" type="ORF">ABI_19200</name>
</gene>
<dbReference type="InterPro" id="IPR012910">
    <property type="entry name" value="Plug_dom"/>
</dbReference>
<dbReference type="eggNOG" id="COG4773">
    <property type="taxonomic scope" value="Bacteria"/>
</dbReference>